<keyword evidence="6" id="KW-1185">Reference proteome</keyword>
<evidence type="ECO:0000256" key="1">
    <source>
        <dbReference type="ARBA" id="ARBA00023015"/>
    </source>
</evidence>
<dbReference type="InterPro" id="IPR001845">
    <property type="entry name" value="HTH_ArsR_DNA-bd_dom"/>
</dbReference>
<feature type="domain" description="HTH arsR-type" evidence="4">
    <location>
        <begin position="3"/>
        <end position="101"/>
    </location>
</feature>
<dbReference type="InterPro" id="IPR011991">
    <property type="entry name" value="ArsR-like_HTH"/>
</dbReference>
<evidence type="ECO:0000313" key="5">
    <source>
        <dbReference type="EMBL" id="BDD00121.1"/>
    </source>
</evidence>
<dbReference type="SMART" id="SM00418">
    <property type="entry name" value="HTH_ARSR"/>
    <property type="match status" value="1"/>
</dbReference>
<dbReference type="PANTHER" id="PTHR33154">
    <property type="entry name" value="TRANSCRIPTIONAL REGULATOR, ARSR FAMILY"/>
    <property type="match status" value="1"/>
</dbReference>
<evidence type="ECO:0000313" key="6">
    <source>
        <dbReference type="Proteomes" id="UP001354989"/>
    </source>
</evidence>
<dbReference type="Pfam" id="PF01022">
    <property type="entry name" value="HTH_5"/>
    <property type="match status" value="1"/>
</dbReference>
<dbReference type="SUPFAM" id="SSF46785">
    <property type="entry name" value="Winged helix' DNA-binding domain"/>
    <property type="match status" value="1"/>
</dbReference>
<accession>A0ABM7VGM0</accession>
<dbReference type="InterPro" id="IPR036390">
    <property type="entry name" value="WH_DNA-bd_sf"/>
</dbReference>
<keyword evidence="1" id="KW-0805">Transcription regulation</keyword>
<evidence type="ECO:0000256" key="3">
    <source>
        <dbReference type="ARBA" id="ARBA00023163"/>
    </source>
</evidence>
<dbReference type="Gene3D" id="1.10.10.10">
    <property type="entry name" value="Winged helix-like DNA-binding domain superfamily/Winged helix DNA-binding domain"/>
    <property type="match status" value="1"/>
</dbReference>
<dbReference type="InterPro" id="IPR051081">
    <property type="entry name" value="HTH_MetalResp_TranReg"/>
</dbReference>
<dbReference type="CDD" id="cd00090">
    <property type="entry name" value="HTH_ARSR"/>
    <property type="match status" value="1"/>
</dbReference>
<gene>
    <name evidence="5" type="ORF">PEPS_24010</name>
</gene>
<dbReference type="InterPro" id="IPR036388">
    <property type="entry name" value="WH-like_DNA-bd_sf"/>
</dbReference>
<protein>
    <recommendedName>
        <fullName evidence="4">HTH arsR-type domain-containing protein</fullName>
    </recommendedName>
</protein>
<dbReference type="PANTHER" id="PTHR33154:SF18">
    <property type="entry name" value="ARSENICAL RESISTANCE OPERON REPRESSOR"/>
    <property type="match status" value="1"/>
</dbReference>
<dbReference type="PRINTS" id="PR00778">
    <property type="entry name" value="HTHARSR"/>
</dbReference>
<proteinExistence type="predicted"/>
<dbReference type="NCBIfam" id="NF033788">
    <property type="entry name" value="HTH_metalloreg"/>
    <property type="match status" value="1"/>
</dbReference>
<dbReference type="RefSeq" id="WP_332921358.1">
    <property type="nucleotide sequence ID" value="NZ_AP025292.1"/>
</dbReference>
<dbReference type="EMBL" id="AP025292">
    <property type="protein sequence ID" value="BDD00121.1"/>
    <property type="molecule type" value="Genomic_DNA"/>
</dbReference>
<reference evidence="5 6" key="1">
    <citation type="submission" date="2021-12" db="EMBL/GenBank/DDBJ databases">
        <title>Genome sequencing of bacteria with rrn-lacking chromosome and rrn-plasmid.</title>
        <authorList>
            <person name="Anda M."/>
            <person name="Iwasaki W."/>
        </authorList>
    </citation>
    <scope>NUCLEOTIDE SEQUENCE [LARGE SCALE GENOMIC DNA]</scope>
    <source>
        <strain evidence="5 6">NBRC 101262</strain>
    </source>
</reference>
<evidence type="ECO:0000256" key="2">
    <source>
        <dbReference type="ARBA" id="ARBA00023125"/>
    </source>
</evidence>
<dbReference type="Proteomes" id="UP001354989">
    <property type="component" value="Chromosome"/>
</dbReference>
<keyword evidence="2" id="KW-0238">DNA-binding</keyword>
<dbReference type="InterPro" id="IPR018334">
    <property type="entry name" value="ArsR_HTH"/>
</dbReference>
<dbReference type="PROSITE" id="PS50987">
    <property type="entry name" value="HTH_ARSR_2"/>
    <property type="match status" value="1"/>
</dbReference>
<sequence>MRIKKVNLPTGSQLYKALSEEARLRILHLIFRNGEMCISDLEIILDFTQTKTSRHLNYMKQAGLLTTRKHDQWVFYSIKEAMQDIVGTLLSIVEGDMLLDKDQEIFQIMYSNRELAIYKAQHLRSRYALQ</sequence>
<organism evidence="5 6">
    <name type="scientific">Persicobacter psychrovividus</name>
    <dbReference type="NCBI Taxonomy" id="387638"/>
    <lineage>
        <taxon>Bacteria</taxon>
        <taxon>Pseudomonadati</taxon>
        <taxon>Bacteroidota</taxon>
        <taxon>Cytophagia</taxon>
        <taxon>Cytophagales</taxon>
        <taxon>Persicobacteraceae</taxon>
        <taxon>Persicobacter</taxon>
    </lineage>
</organism>
<dbReference type="PROSITE" id="PS00846">
    <property type="entry name" value="HTH_ARSR_1"/>
    <property type="match status" value="1"/>
</dbReference>
<name>A0ABM7VGM0_9BACT</name>
<evidence type="ECO:0000259" key="4">
    <source>
        <dbReference type="PROSITE" id="PS50987"/>
    </source>
</evidence>
<keyword evidence="3" id="KW-0804">Transcription</keyword>